<evidence type="ECO:0000256" key="1">
    <source>
        <dbReference type="SAM" id="MobiDB-lite"/>
    </source>
</evidence>
<organism evidence="2 3">
    <name type="scientific">Lithospermum erythrorhizon</name>
    <name type="common">Purple gromwell</name>
    <name type="synonym">Lithospermum officinale var. erythrorhizon</name>
    <dbReference type="NCBI Taxonomy" id="34254"/>
    <lineage>
        <taxon>Eukaryota</taxon>
        <taxon>Viridiplantae</taxon>
        <taxon>Streptophyta</taxon>
        <taxon>Embryophyta</taxon>
        <taxon>Tracheophyta</taxon>
        <taxon>Spermatophyta</taxon>
        <taxon>Magnoliopsida</taxon>
        <taxon>eudicotyledons</taxon>
        <taxon>Gunneridae</taxon>
        <taxon>Pentapetalae</taxon>
        <taxon>asterids</taxon>
        <taxon>lamiids</taxon>
        <taxon>Boraginales</taxon>
        <taxon>Boraginaceae</taxon>
        <taxon>Boraginoideae</taxon>
        <taxon>Lithospermeae</taxon>
        <taxon>Lithospermum</taxon>
    </lineage>
</organism>
<comment type="caution">
    <text evidence="2">The sequence shown here is derived from an EMBL/GenBank/DDBJ whole genome shotgun (WGS) entry which is preliminary data.</text>
</comment>
<protein>
    <submittedName>
        <fullName evidence="2">Uncharacterized protein</fullName>
    </submittedName>
</protein>
<dbReference type="Proteomes" id="UP001454036">
    <property type="component" value="Unassembled WGS sequence"/>
</dbReference>
<dbReference type="EMBL" id="BAABME010006072">
    <property type="protein sequence ID" value="GAA0167379.1"/>
    <property type="molecule type" value="Genomic_DNA"/>
</dbReference>
<feature type="region of interest" description="Disordered" evidence="1">
    <location>
        <begin position="73"/>
        <end position="122"/>
    </location>
</feature>
<evidence type="ECO:0000313" key="2">
    <source>
        <dbReference type="EMBL" id="GAA0167379.1"/>
    </source>
</evidence>
<dbReference type="AlphaFoldDB" id="A0AAV3QUM6"/>
<name>A0AAV3QUM6_LITER</name>
<reference evidence="2 3" key="1">
    <citation type="submission" date="2024-01" db="EMBL/GenBank/DDBJ databases">
        <title>The complete chloroplast genome sequence of Lithospermum erythrorhizon: insights into the phylogenetic relationship among Boraginaceae species and the maternal lineages of purple gromwells.</title>
        <authorList>
            <person name="Okada T."/>
            <person name="Watanabe K."/>
        </authorList>
    </citation>
    <scope>NUCLEOTIDE SEQUENCE [LARGE SCALE GENOMIC DNA]</scope>
</reference>
<accession>A0AAV3QUM6</accession>
<gene>
    <name evidence="2" type="ORF">LIER_22324</name>
</gene>
<sequence length="122" mass="13541">MGTWLKSTTFRAQFTVVDIPDSSYNGLIGRPILTAIKVIVSPVHLKLKFPTARGICEMSGDLKSARVCYQTSVPPANPGAPNPESRHKRKGKGEVNTMTKVEQDNYPTERESFKRATPHEEV</sequence>
<evidence type="ECO:0000313" key="3">
    <source>
        <dbReference type="Proteomes" id="UP001454036"/>
    </source>
</evidence>
<proteinExistence type="predicted"/>
<feature type="compositionally biased region" description="Basic and acidic residues" evidence="1">
    <location>
        <begin position="101"/>
        <end position="122"/>
    </location>
</feature>
<keyword evidence="3" id="KW-1185">Reference proteome</keyword>